<feature type="compositionally biased region" description="Low complexity" evidence="1">
    <location>
        <begin position="43"/>
        <end position="76"/>
    </location>
</feature>
<proteinExistence type="predicted"/>
<dbReference type="EMBL" id="SNXZ01000002">
    <property type="protein sequence ID" value="TDQ01554.1"/>
    <property type="molecule type" value="Genomic_DNA"/>
</dbReference>
<feature type="compositionally biased region" description="Basic residues" evidence="1">
    <location>
        <begin position="77"/>
        <end position="89"/>
    </location>
</feature>
<dbReference type="Proteomes" id="UP000295444">
    <property type="component" value="Unassembled WGS sequence"/>
</dbReference>
<accession>A0A4R6SIA5</accession>
<feature type="compositionally biased region" description="Low complexity" evidence="1">
    <location>
        <begin position="90"/>
        <end position="127"/>
    </location>
</feature>
<comment type="caution">
    <text evidence="2">The sequence shown here is derived from an EMBL/GenBank/DDBJ whole genome shotgun (WGS) entry which is preliminary data.</text>
</comment>
<evidence type="ECO:0000313" key="2">
    <source>
        <dbReference type="EMBL" id="TDQ01554.1"/>
    </source>
</evidence>
<feature type="compositionally biased region" description="Basic residues" evidence="1">
    <location>
        <begin position="28"/>
        <end position="42"/>
    </location>
</feature>
<organism evidence="2 3">
    <name type="scientific">Labedaea rhizosphaerae</name>
    <dbReference type="NCBI Taxonomy" id="598644"/>
    <lineage>
        <taxon>Bacteria</taxon>
        <taxon>Bacillati</taxon>
        <taxon>Actinomycetota</taxon>
        <taxon>Actinomycetes</taxon>
        <taxon>Pseudonocardiales</taxon>
        <taxon>Pseudonocardiaceae</taxon>
        <taxon>Labedaea</taxon>
    </lineage>
</organism>
<gene>
    <name evidence="2" type="ORF">EV186_1021423</name>
</gene>
<name>A0A4R6SIA5_LABRH</name>
<evidence type="ECO:0000256" key="1">
    <source>
        <dbReference type="SAM" id="MobiDB-lite"/>
    </source>
</evidence>
<protein>
    <submittedName>
        <fullName evidence="2">Uncharacterized protein</fullName>
    </submittedName>
</protein>
<sequence>MAGRTRAWAAKALLARRIAARGPGRPAGARRRAATPGLRRRVATAAPAGRAATRWRSRTAGSPPPGTAARAAAGSARRLRRRSPGHRRTAPAAAARAGCSSTASTRAPASTRCRVSAPSPAPTSSTSWPGRTPASATTRRAQWSTSGCQPHARRDRPAADTTHHHHEQAHGEDRRTPGRTAKPNIQASAAAIPVTACSRSSALVPKFSRTQPSPGAPNREPGSSATFPLTRNRSRTVSPGPIAEQSSHAR</sequence>
<keyword evidence="3" id="KW-1185">Reference proteome</keyword>
<feature type="region of interest" description="Disordered" evidence="1">
    <location>
        <begin position="20"/>
        <end position="250"/>
    </location>
</feature>
<feature type="compositionally biased region" description="Polar residues" evidence="1">
    <location>
        <begin position="221"/>
        <end position="237"/>
    </location>
</feature>
<feature type="compositionally biased region" description="Basic and acidic residues" evidence="1">
    <location>
        <begin position="155"/>
        <end position="176"/>
    </location>
</feature>
<reference evidence="2 3" key="1">
    <citation type="submission" date="2019-03" db="EMBL/GenBank/DDBJ databases">
        <title>Genomic Encyclopedia of Type Strains, Phase IV (KMG-IV): sequencing the most valuable type-strain genomes for metagenomic binning, comparative biology and taxonomic classification.</title>
        <authorList>
            <person name="Goeker M."/>
        </authorList>
    </citation>
    <scope>NUCLEOTIDE SEQUENCE [LARGE SCALE GENOMIC DNA]</scope>
    <source>
        <strain evidence="2 3">DSM 45361</strain>
    </source>
</reference>
<evidence type="ECO:0000313" key="3">
    <source>
        <dbReference type="Proteomes" id="UP000295444"/>
    </source>
</evidence>
<dbReference type="AlphaFoldDB" id="A0A4R6SIA5"/>
<feature type="compositionally biased region" description="Polar residues" evidence="1">
    <location>
        <begin position="134"/>
        <end position="148"/>
    </location>
</feature>